<dbReference type="STRING" id="230819.A0A5C3LA71"/>
<keyword evidence="6" id="KW-1185">Reference proteome</keyword>
<protein>
    <recommendedName>
        <fullName evidence="4">Fork-head domain-containing protein</fullName>
    </recommendedName>
</protein>
<dbReference type="InterPro" id="IPR036390">
    <property type="entry name" value="WH_DNA-bd_sf"/>
</dbReference>
<dbReference type="GO" id="GO:0030154">
    <property type="term" value="P:cell differentiation"/>
    <property type="evidence" value="ECO:0007669"/>
    <property type="project" value="TreeGrafter"/>
</dbReference>
<dbReference type="GO" id="GO:0009653">
    <property type="term" value="P:anatomical structure morphogenesis"/>
    <property type="evidence" value="ECO:0007669"/>
    <property type="project" value="TreeGrafter"/>
</dbReference>
<feature type="compositionally biased region" description="Pro residues" evidence="3">
    <location>
        <begin position="572"/>
        <end position="582"/>
    </location>
</feature>
<feature type="region of interest" description="Disordered" evidence="3">
    <location>
        <begin position="709"/>
        <end position="909"/>
    </location>
</feature>
<feature type="region of interest" description="Disordered" evidence="3">
    <location>
        <begin position="284"/>
        <end position="337"/>
    </location>
</feature>
<reference evidence="5 6" key="1">
    <citation type="journal article" date="2019" name="Nat. Ecol. Evol.">
        <title>Megaphylogeny resolves global patterns of mushroom evolution.</title>
        <authorList>
            <person name="Varga T."/>
            <person name="Krizsan K."/>
            <person name="Foldi C."/>
            <person name="Dima B."/>
            <person name="Sanchez-Garcia M."/>
            <person name="Sanchez-Ramirez S."/>
            <person name="Szollosi G.J."/>
            <person name="Szarkandi J.G."/>
            <person name="Papp V."/>
            <person name="Albert L."/>
            <person name="Andreopoulos W."/>
            <person name="Angelini C."/>
            <person name="Antonin V."/>
            <person name="Barry K.W."/>
            <person name="Bougher N.L."/>
            <person name="Buchanan P."/>
            <person name="Buyck B."/>
            <person name="Bense V."/>
            <person name="Catcheside P."/>
            <person name="Chovatia M."/>
            <person name="Cooper J."/>
            <person name="Damon W."/>
            <person name="Desjardin D."/>
            <person name="Finy P."/>
            <person name="Geml J."/>
            <person name="Haridas S."/>
            <person name="Hughes K."/>
            <person name="Justo A."/>
            <person name="Karasinski D."/>
            <person name="Kautmanova I."/>
            <person name="Kiss B."/>
            <person name="Kocsube S."/>
            <person name="Kotiranta H."/>
            <person name="LaButti K.M."/>
            <person name="Lechner B.E."/>
            <person name="Liimatainen K."/>
            <person name="Lipzen A."/>
            <person name="Lukacs Z."/>
            <person name="Mihaltcheva S."/>
            <person name="Morgado L.N."/>
            <person name="Niskanen T."/>
            <person name="Noordeloos M.E."/>
            <person name="Ohm R.A."/>
            <person name="Ortiz-Santana B."/>
            <person name="Ovrebo C."/>
            <person name="Racz N."/>
            <person name="Riley R."/>
            <person name="Savchenko A."/>
            <person name="Shiryaev A."/>
            <person name="Soop K."/>
            <person name="Spirin V."/>
            <person name="Szebenyi C."/>
            <person name="Tomsovsky M."/>
            <person name="Tulloss R.E."/>
            <person name="Uehling J."/>
            <person name="Grigoriev I.V."/>
            <person name="Vagvolgyi C."/>
            <person name="Papp T."/>
            <person name="Martin F.M."/>
            <person name="Miettinen O."/>
            <person name="Hibbett D.S."/>
            <person name="Nagy L.G."/>
        </authorList>
    </citation>
    <scope>NUCLEOTIDE SEQUENCE [LARGE SCALE GENOMIC DNA]</scope>
    <source>
        <strain evidence="5 6">CBS 121175</strain>
    </source>
</reference>
<evidence type="ECO:0000256" key="1">
    <source>
        <dbReference type="ARBA" id="ARBA00023125"/>
    </source>
</evidence>
<evidence type="ECO:0000313" key="6">
    <source>
        <dbReference type="Proteomes" id="UP000307440"/>
    </source>
</evidence>
<dbReference type="GO" id="GO:0000978">
    <property type="term" value="F:RNA polymerase II cis-regulatory region sequence-specific DNA binding"/>
    <property type="evidence" value="ECO:0007669"/>
    <property type="project" value="TreeGrafter"/>
</dbReference>
<feature type="compositionally biased region" description="Polar residues" evidence="3">
    <location>
        <begin position="170"/>
        <end position="184"/>
    </location>
</feature>
<feature type="region of interest" description="Disordered" evidence="3">
    <location>
        <begin position="560"/>
        <end position="643"/>
    </location>
</feature>
<dbReference type="Proteomes" id="UP000307440">
    <property type="component" value="Unassembled WGS sequence"/>
</dbReference>
<gene>
    <name evidence="5" type="ORF">FA15DRAFT_581825</name>
</gene>
<dbReference type="Gene3D" id="1.10.10.10">
    <property type="entry name" value="Winged helix-like DNA-binding domain superfamily/Winged helix DNA-binding domain"/>
    <property type="match status" value="1"/>
</dbReference>
<evidence type="ECO:0000256" key="3">
    <source>
        <dbReference type="SAM" id="MobiDB-lite"/>
    </source>
</evidence>
<feature type="compositionally biased region" description="Polar residues" evidence="3">
    <location>
        <begin position="772"/>
        <end position="781"/>
    </location>
</feature>
<feature type="DNA-binding region" description="Fork-head" evidence="2">
    <location>
        <begin position="353"/>
        <end position="445"/>
    </location>
</feature>
<feature type="domain" description="Fork-head" evidence="4">
    <location>
        <begin position="353"/>
        <end position="445"/>
    </location>
</feature>
<feature type="compositionally biased region" description="Basic and acidic residues" evidence="3">
    <location>
        <begin position="839"/>
        <end position="851"/>
    </location>
</feature>
<feature type="compositionally biased region" description="Low complexity" evidence="3">
    <location>
        <begin position="560"/>
        <end position="571"/>
    </location>
</feature>
<dbReference type="SMART" id="SM00339">
    <property type="entry name" value="FH"/>
    <property type="match status" value="1"/>
</dbReference>
<feature type="compositionally biased region" description="Low complexity" evidence="3">
    <location>
        <begin position="64"/>
        <end position="85"/>
    </location>
</feature>
<feature type="compositionally biased region" description="Basic and acidic residues" evidence="3">
    <location>
        <begin position="114"/>
        <end position="135"/>
    </location>
</feature>
<organism evidence="5 6">
    <name type="scientific">Coprinopsis marcescibilis</name>
    <name type="common">Agaric fungus</name>
    <name type="synonym">Psathyrella marcescibilis</name>
    <dbReference type="NCBI Taxonomy" id="230819"/>
    <lineage>
        <taxon>Eukaryota</taxon>
        <taxon>Fungi</taxon>
        <taxon>Dikarya</taxon>
        <taxon>Basidiomycota</taxon>
        <taxon>Agaricomycotina</taxon>
        <taxon>Agaricomycetes</taxon>
        <taxon>Agaricomycetidae</taxon>
        <taxon>Agaricales</taxon>
        <taxon>Agaricineae</taxon>
        <taxon>Psathyrellaceae</taxon>
        <taxon>Coprinopsis</taxon>
    </lineage>
</organism>
<proteinExistence type="predicted"/>
<dbReference type="PROSITE" id="PS50039">
    <property type="entry name" value="FORK_HEAD_3"/>
    <property type="match status" value="1"/>
</dbReference>
<feature type="compositionally biased region" description="Polar residues" evidence="3">
    <location>
        <begin position="205"/>
        <end position="214"/>
    </location>
</feature>
<evidence type="ECO:0000259" key="4">
    <source>
        <dbReference type="PROSITE" id="PS50039"/>
    </source>
</evidence>
<feature type="compositionally biased region" description="Low complexity" evidence="3">
    <location>
        <begin position="589"/>
        <end position="602"/>
    </location>
</feature>
<dbReference type="OrthoDB" id="5954824at2759"/>
<dbReference type="PANTHER" id="PTHR11829">
    <property type="entry name" value="FORKHEAD BOX PROTEIN"/>
    <property type="match status" value="1"/>
</dbReference>
<feature type="compositionally biased region" description="Pro residues" evidence="3">
    <location>
        <begin position="296"/>
        <end position="313"/>
    </location>
</feature>
<dbReference type="GO" id="GO:0005634">
    <property type="term" value="C:nucleus"/>
    <property type="evidence" value="ECO:0007669"/>
    <property type="project" value="UniProtKB-SubCell"/>
</dbReference>
<dbReference type="CDD" id="cd00059">
    <property type="entry name" value="FH_FOX"/>
    <property type="match status" value="1"/>
</dbReference>
<feature type="compositionally biased region" description="Acidic residues" evidence="3">
    <location>
        <begin position="626"/>
        <end position="635"/>
    </location>
</feature>
<feature type="compositionally biased region" description="Low complexity" evidence="3">
    <location>
        <begin position="219"/>
        <end position="228"/>
    </location>
</feature>
<evidence type="ECO:0000313" key="5">
    <source>
        <dbReference type="EMBL" id="TFK29737.1"/>
    </source>
</evidence>
<name>A0A5C3LA71_COPMA</name>
<feature type="region of interest" description="Disordered" evidence="3">
    <location>
        <begin position="33"/>
        <end position="240"/>
    </location>
</feature>
<feature type="compositionally biased region" description="Low complexity" evidence="3">
    <location>
        <begin position="611"/>
        <end position="624"/>
    </location>
</feature>
<accession>A0A5C3LA71</accession>
<feature type="compositionally biased region" description="Basic and acidic residues" evidence="3">
    <location>
        <begin position="762"/>
        <end position="771"/>
    </location>
</feature>
<dbReference type="SUPFAM" id="SSF46785">
    <property type="entry name" value="Winged helix' DNA-binding domain"/>
    <property type="match status" value="1"/>
</dbReference>
<feature type="region of interest" description="Disordered" evidence="3">
    <location>
        <begin position="452"/>
        <end position="506"/>
    </location>
</feature>
<dbReference type="InterPro" id="IPR036388">
    <property type="entry name" value="WH-like_DNA-bd_sf"/>
</dbReference>
<dbReference type="InterPro" id="IPR001766">
    <property type="entry name" value="Fork_head_dom"/>
</dbReference>
<evidence type="ECO:0000256" key="2">
    <source>
        <dbReference type="PROSITE-ProRule" id="PRU00089"/>
    </source>
</evidence>
<sequence length="958" mass="104406">MTDHTVSPISQLLHSLGMTREDLSKRSNEMRQFLTANDSLPPRVHDLSNGYRSRSSSDLRPATRSASSSNSVSRSLSRASSNSLREPSPPTTPVKSEQVEGSLPSRPMDSMEIIIERQRQSRKERRSRKDRERSAVGKALGPPPSPSPSNTSQSAVSLDSFMQSRDDRPQSTTGSEPASATMTSEVADPPPVTPQKSRYYREHTMLNSNPSAQKDITCKTETPTPTKPSARQTSQGFPQAPYYPFPPYAAYGHFLASHYPILQHPTSAVPPVTPQANRVLASNTEADPHGKNTSSPLPPSSPVLPSSSPPPSSPALRVVNQVSSPGPMGSSPAKEQYDKFPFKLPPGPYSPKKPDLSYAALVGQAILSSEDHRLTLQEIYDYITIVYPHYKRGETTWMNSIRHVLSTTACFRKVPRDRSVGRTLWAIYDEDLGCFEGGGFKKQLCKDIMKQQAEKDKKSKTRKREVEDDSGAEARKSKKSRKDSFANKAASNPFPHSHSSAHLLAPVMNPQPPFMVAGPSSHPFFPRPTPHHQPYYESCLPQPQLLPAEVIFPPLPPTAALASRPSSRSVAPPAPAKAPTPPLIERTPSESTDFSESSSMLSVPELTPNRSSSTTPPSSAPATSDMDVDLSDDNCPENSKVSDANNSVAIVGVDDHADRHSEAISATIDDDSIFSSSLLGPVQFWGESPRTANLLQPGIELLNFDAMTDDEDETPKHGKDSRMNVGGRKNSLYMHVPASPTPALRSKGGSSIEPQPLSFKTLLEHRSKTPSESKASTSALPSTPPRRIKLSSTRTPISHKGLHMSPSASLAHYKSNLDPPRTERLDPPPLLFHANVQDSDGKLSDKDEASDPMRTPRRGGLHTTLTSLAPPVTPKRNGPFESASMFRTPAGFSPFRTPGSRSGGIFDHNDPRVLLDEELNRPSLIDDSPGGGIFGKGKLLYDSPGFDSWSSPGKKYWW</sequence>
<dbReference type="PRINTS" id="PR00053">
    <property type="entry name" value="FORKHEAD"/>
</dbReference>
<dbReference type="PANTHER" id="PTHR11829:SF343">
    <property type="entry name" value="FORK-HEAD DOMAIN-CONTAINING PROTEIN"/>
    <property type="match status" value="1"/>
</dbReference>
<dbReference type="InterPro" id="IPR050211">
    <property type="entry name" value="FOX_domain-containing"/>
</dbReference>
<dbReference type="Pfam" id="PF00250">
    <property type="entry name" value="Forkhead"/>
    <property type="match status" value="1"/>
</dbReference>
<dbReference type="AlphaFoldDB" id="A0A5C3LA71"/>
<dbReference type="GO" id="GO:0000981">
    <property type="term" value="F:DNA-binding transcription factor activity, RNA polymerase II-specific"/>
    <property type="evidence" value="ECO:0007669"/>
    <property type="project" value="TreeGrafter"/>
</dbReference>
<comment type="subcellular location">
    <subcellularLocation>
        <location evidence="2">Nucleus</location>
    </subcellularLocation>
</comment>
<dbReference type="EMBL" id="ML210148">
    <property type="protein sequence ID" value="TFK29737.1"/>
    <property type="molecule type" value="Genomic_DNA"/>
</dbReference>
<keyword evidence="2" id="KW-0539">Nucleus</keyword>
<keyword evidence="1 2" id="KW-0238">DNA-binding</keyword>